<evidence type="ECO:0000313" key="1">
    <source>
        <dbReference type="EMBL" id="MCX2978256.1"/>
    </source>
</evidence>
<dbReference type="Pfam" id="PF09526">
    <property type="entry name" value="DUF2387"/>
    <property type="match status" value="1"/>
</dbReference>
<reference evidence="1" key="1">
    <citation type="submission" date="2019-02" db="EMBL/GenBank/DDBJ databases">
        <authorList>
            <person name="Li S.-H."/>
        </authorList>
    </citation>
    <scope>NUCLEOTIDE SEQUENCE</scope>
    <source>
        <strain evidence="1">IMCC11814</strain>
    </source>
</reference>
<organism evidence="1 2">
    <name type="scientific">Candidatus Marimicrobium litorale</name>
    <dbReference type="NCBI Taxonomy" id="2518991"/>
    <lineage>
        <taxon>Bacteria</taxon>
        <taxon>Pseudomonadati</taxon>
        <taxon>Pseudomonadota</taxon>
        <taxon>Gammaproteobacteria</taxon>
        <taxon>Cellvibrionales</taxon>
        <taxon>Halieaceae</taxon>
        <taxon>Marimicrobium</taxon>
    </lineage>
</organism>
<keyword evidence="2" id="KW-1185">Reference proteome</keyword>
<accession>A0ABT3T8X0</accession>
<comment type="caution">
    <text evidence="1">The sequence shown here is derived from an EMBL/GenBank/DDBJ whole genome shotgun (WGS) entry which is preliminary data.</text>
</comment>
<evidence type="ECO:0000313" key="2">
    <source>
        <dbReference type="Proteomes" id="UP001143304"/>
    </source>
</evidence>
<gene>
    <name evidence="1" type="ORF">EYC82_12890</name>
</gene>
<protein>
    <recommendedName>
        <fullName evidence="3">YheV family metal-binding protein</fullName>
    </recommendedName>
</protein>
<proteinExistence type="predicted"/>
<dbReference type="RefSeq" id="WP_279249954.1">
    <property type="nucleotide sequence ID" value="NZ_SHNO01000001.1"/>
</dbReference>
<evidence type="ECO:0008006" key="3">
    <source>
        <dbReference type="Google" id="ProtNLM"/>
    </source>
</evidence>
<dbReference type="InterPro" id="IPR012658">
    <property type="entry name" value="YheV"/>
</dbReference>
<dbReference type="Proteomes" id="UP001143304">
    <property type="component" value="Unassembled WGS sequence"/>
</dbReference>
<dbReference type="EMBL" id="SHNO01000001">
    <property type="protein sequence ID" value="MCX2978256.1"/>
    <property type="molecule type" value="Genomic_DNA"/>
</dbReference>
<name>A0ABT3T8X0_9GAMM</name>
<sequence>MPDKPNRRRFIAGAVCPRCALKDKIVVDLDTDQRLCVSCGFSEDRPDGGVAELPTRVSRAMARRVDTPAEPVTLLDGEDS</sequence>